<proteinExistence type="evidence at transcript level"/>
<organism evidence="1">
    <name type="scientific">Ixodes ricinus</name>
    <name type="common">Common tick</name>
    <name type="synonym">Acarus ricinus</name>
    <dbReference type="NCBI Taxonomy" id="34613"/>
    <lineage>
        <taxon>Eukaryota</taxon>
        <taxon>Metazoa</taxon>
        <taxon>Ecdysozoa</taxon>
        <taxon>Arthropoda</taxon>
        <taxon>Chelicerata</taxon>
        <taxon>Arachnida</taxon>
        <taxon>Acari</taxon>
        <taxon>Parasitiformes</taxon>
        <taxon>Ixodida</taxon>
        <taxon>Ixodoidea</taxon>
        <taxon>Ixodidae</taxon>
        <taxon>Ixodinae</taxon>
        <taxon>Ixodes</taxon>
    </lineage>
</organism>
<evidence type="ECO:0000313" key="1">
    <source>
        <dbReference type="EMBL" id="JAA68806.1"/>
    </source>
</evidence>
<reference evidence="1" key="1">
    <citation type="submission" date="2012-12" db="EMBL/GenBank/DDBJ databases">
        <title>Identification and characterization of a phenylalanine ammonia-lyase gene family in Isatis indigotica Fort.</title>
        <authorList>
            <person name="Liu Q."/>
            <person name="Chen J."/>
            <person name="Zhou X."/>
            <person name="Di P."/>
            <person name="Xiao Y."/>
            <person name="Xuan H."/>
            <person name="Zhang L."/>
            <person name="Chen W."/>
        </authorList>
    </citation>
    <scope>NUCLEOTIDE SEQUENCE</scope>
    <source>
        <tissue evidence="1">Salivary gland</tissue>
    </source>
</reference>
<protein>
    <submittedName>
        <fullName evidence="1">Uncharacterized protein</fullName>
    </submittedName>
</protein>
<accession>A0A0K8RCK3</accession>
<sequence>MHRFAPKYVHNSTAKTKIILIFDFIARMGFAGLETNDGKDTLQKLQGRRMYDNRLHIGHTETHRAAAQMNGAPTVANQGFQVHVRLLKANNKMVITYTSEFSQSLCFLEQ</sequence>
<dbReference type="EMBL" id="GADI01005002">
    <property type="protein sequence ID" value="JAA68806.1"/>
    <property type="molecule type" value="mRNA"/>
</dbReference>
<name>A0A0K8RCK3_IXORI</name>
<dbReference type="AlphaFoldDB" id="A0A0K8RCK3"/>